<keyword evidence="1" id="KW-0238">DNA-binding</keyword>
<feature type="domain" description="Tyr recombinase" evidence="4">
    <location>
        <begin position="345"/>
        <end position="456"/>
    </location>
</feature>
<dbReference type="Gene3D" id="1.10.150.130">
    <property type="match status" value="1"/>
</dbReference>
<evidence type="ECO:0000256" key="3">
    <source>
        <dbReference type="SAM" id="MobiDB-lite"/>
    </source>
</evidence>
<dbReference type="PROSITE" id="PS51898">
    <property type="entry name" value="TYR_RECOMBINASE"/>
    <property type="match status" value="1"/>
</dbReference>
<dbReference type="PANTHER" id="PTHR33055:SF16">
    <property type="entry name" value="TRANSPOSASE FOR INSERTION SEQUENCE ELEMENT IS1547"/>
    <property type="match status" value="1"/>
</dbReference>
<organism evidence="5 7">
    <name type="scientific">Rhodococcus opacus</name>
    <name type="common">Nocardia opaca</name>
    <dbReference type="NCBI Taxonomy" id="37919"/>
    <lineage>
        <taxon>Bacteria</taxon>
        <taxon>Bacillati</taxon>
        <taxon>Actinomycetota</taxon>
        <taxon>Actinomycetes</taxon>
        <taxon>Mycobacteriales</taxon>
        <taxon>Nocardiaceae</taxon>
        <taxon>Rhodococcus</taxon>
    </lineage>
</organism>
<dbReference type="SUPFAM" id="SSF56349">
    <property type="entry name" value="DNA breaking-rejoining enzymes"/>
    <property type="match status" value="1"/>
</dbReference>
<evidence type="ECO:0000256" key="2">
    <source>
        <dbReference type="ARBA" id="ARBA00023172"/>
    </source>
</evidence>
<dbReference type="GO" id="GO:0003677">
    <property type="term" value="F:DNA binding"/>
    <property type="evidence" value="ECO:0007669"/>
    <property type="project" value="UniProtKB-KW"/>
</dbReference>
<dbReference type="GO" id="GO:0006313">
    <property type="term" value="P:DNA transposition"/>
    <property type="evidence" value="ECO:0007669"/>
    <property type="project" value="InterPro"/>
</dbReference>
<dbReference type="Proteomes" id="UP000186108">
    <property type="component" value="Plasmid pR1CP1"/>
</dbReference>
<dbReference type="InterPro" id="IPR002104">
    <property type="entry name" value="Integrase_catalytic"/>
</dbReference>
<dbReference type="PANTHER" id="PTHR33055">
    <property type="entry name" value="TRANSPOSASE FOR INSERTION SEQUENCE ELEMENT IS1111A"/>
    <property type="match status" value="1"/>
</dbReference>
<gene>
    <name evidence="5" type="ORF">R1CP_38275</name>
    <name evidence="6" type="ORF">R1CP_38780</name>
</gene>
<dbReference type="AlphaFoldDB" id="A0A1B1KI33"/>
<dbReference type="Pfam" id="PF02371">
    <property type="entry name" value="Transposase_20"/>
    <property type="match status" value="1"/>
</dbReference>
<geneLocation type="plasmid" evidence="5">
    <name>pR1CP1</name>
</geneLocation>
<accession>A0A1B1KI33</accession>
<evidence type="ECO:0000256" key="1">
    <source>
        <dbReference type="ARBA" id="ARBA00023125"/>
    </source>
</evidence>
<reference evidence="5 7" key="1">
    <citation type="submission" date="2014-07" db="EMBL/GenBank/DDBJ databases">
        <authorList>
            <person name="Zhang J.E."/>
            <person name="Yang H."/>
            <person name="Guo J."/>
            <person name="Deng Z."/>
            <person name="Luo H."/>
            <person name="Luo M."/>
            <person name="Zhao B."/>
        </authorList>
    </citation>
    <scope>NUCLEOTIDE SEQUENCE [LARGE SCALE GENOMIC DNA]</scope>
    <source>
        <strain evidence="5 7">1CP</strain>
        <plasmid evidence="7">Plasmid pr1cp1</plasmid>
        <plasmid evidence="5">pR1CP1</plasmid>
    </source>
</reference>
<sequence length="456" mass="49668">MPLRVEHAPGPRVVVGLEGTRSYGIGLARVLTGAGLTIVEVECPRRQTRRRSKSDPIDARLAALQVLRMPEDRKALPRSDGDREAIRILLGARHDLTVARTAQINRLRALLLTGDDEDRLLARVTMTEHNLVAIARRRGRTGESTETQVRRAEARRLALAIRDGARTLADNKRQLSELVEAFAPGLQDKLGVGPVSGGQLIVSWSYHGRCRHEAAFAALAGVSPVPASSGRTHRHRLNRGGDRQLNRALHCSSGSTGRVCAVIPDPAQRRGTARQRAAAASTINRRVAAVRALFEYLVMTGVRADNPVPSPRRGQGLRPSARGLLGHLGPGRPRTGGRLVRQPRLLPESLDADAVDVFVSSLRTHRDRAMVWAMLLGGLRSAEVRSLRLADVDFGRRRLRVLGKGSKERVVPVDAVFFTELSAYLRLERPPGVVTPECFVVLRGPTVGAPVTEAGL</sequence>
<evidence type="ECO:0000313" key="5">
    <source>
        <dbReference type="EMBL" id="ANS32254.1"/>
    </source>
</evidence>
<proteinExistence type="predicted"/>
<dbReference type="EMBL" id="CP009112">
    <property type="protein sequence ID" value="ANS32254.1"/>
    <property type="molecule type" value="Genomic_DNA"/>
</dbReference>
<geneLocation type="plasmid" evidence="7">
    <name>pr1cp1</name>
</geneLocation>
<dbReference type="InterPro" id="IPR003346">
    <property type="entry name" value="Transposase_20"/>
</dbReference>
<dbReference type="Pfam" id="PF00589">
    <property type="entry name" value="Phage_integrase"/>
    <property type="match status" value="1"/>
</dbReference>
<dbReference type="Gene3D" id="1.10.443.10">
    <property type="entry name" value="Intergrase catalytic core"/>
    <property type="match status" value="1"/>
</dbReference>
<evidence type="ECO:0000313" key="6">
    <source>
        <dbReference type="EMBL" id="ANS32347.1"/>
    </source>
</evidence>
<dbReference type="GO" id="GO:0004803">
    <property type="term" value="F:transposase activity"/>
    <property type="evidence" value="ECO:0007669"/>
    <property type="project" value="InterPro"/>
</dbReference>
<dbReference type="Pfam" id="PF01548">
    <property type="entry name" value="DEDD_Tnp_IS110"/>
    <property type="match status" value="1"/>
</dbReference>
<evidence type="ECO:0000259" key="4">
    <source>
        <dbReference type="PROSITE" id="PS51898"/>
    </source>
</evidence>
<dbReference type="GO" id="GO:0015074">
    <property type="term" value="P:DNA integration"/>
    <property type="evidence" value="ECO:0007669"/>
    <property type="project" value="InterPro"/>
</dbReference>
<dbReference type="InterPro" id="IPR011010">
    <property type="entry name" value="DNA_brk_join_enz"/>
</dbReference>
<name>A0A1B1KI33_RHOOP</name>
<keyword evidence="2" id="KW-0233">DNA recombination</keyword>
<dbReference type="InterPro" id="IPR010998">
    <property type="entry name" value="Integrase_recombinase_N"/>
</dbReference>
<dbReference type="InterPro" id="IPR047650">
    <property type="entry name" value="Transpos_IS110"/>
</dbReference>
<keyword evidence="5" id="KW-0614">Plasmid</keyword>
<feature type="region of interest" description="Disordered" evidence="3">
    <location>
        <begin position="307"/>
        <end position="339"/>
    </location>
</feature>
<dbReference type="EMBL" id="CP009112">
    <property type="protein sequence ID" value="ANS32347.1"/>
    <property type="molecule type" value="Genomic_DNA"/>
</dbReference>
<dbReference type="InterPro" id="IPR013762">
    <property type="entry name" value="Integrase-like_cat_sf"/>
</dbReference>
<protein>
    <recommendedName>
        <fullName evidence="4">Tyr recombinase domain-containing protein</fullName>
    </recommendedName>
</protein>
<dbReference type="PATRIC" id="fig|37919.13.peg.8062"/>
<feature type="compositionally biased region" description="Low complexity" evidence="3">
    <location>
        <begin position="322"/>
        <end position="339"/>
    </location>
</feature>
<dbReference type="InterPro" id="IPR002525">
    <property type="entry name" value="Transp_IS110-like_N"/>
</dbReference>
<evidence type="ECO:0000313" key="7">
    <source>
        <dbReference type="Proteomes" id="UP000186108"/>
    </source>
</evidence>